<dbReference type="InterPro" id="IPR016135">
    <property type="entry name" value="UBQ-conjugating_enzyme/RWD"/>
</dbReference>
<evidence type="ECO:0000256" key="2">
    <source>
        <dbReference type="ARBA" id="ARBA00022679"/>
    </source>
</evidence>
<dbReference type="Gene3D" id="3.10.110.10">
    <property type="entry name" value="Ubiquitin Conjugating Enzyme"/>
    <property type="match status" value="1"/>
</dbReference>
<feature type="domain" description="UBA" evidence="6">
    <location>
        <begin position="508"/>
        <end position="553"/>
    </location>
</feature>
<dbReference type="GO" id="GO:0016757">
    <property type="term" value="F:glycosyltransferase activity"/>
    <property type="evidence" value="ECO:0007669"/>
    <property type="project" value="UniProtKB-KW"/>
</dbReference>
<keyword evidence="9" id="KW-1185">Reference proteome</keyword>
<keyword evidence="2" id="KW-0808">Transferase</keyword>
<evidence type="ECO:0000313" key="8">
    <source>
        <dbReference type="EMBL" id="CEM24691.1"/>
    </source>
</evidence>
<dbReference type="InterPro" id="IPR009060">
    <property type="entry name" value="UBA-like_sf"/>
</dbReference>
<organism evidence="8 9">
    <name type="scientific">Vitrella brassicaformis (strain CCMP3155)</name>
    <dbReference type="NCBI Taxonomy" id="1169540"/>
    <lineage>
        <taxon>Eukaryota</taxon>
        <taxon>Sar</taxon>
        <taxon>Alveolata</taxon>
        <taxon>Colpodellida</taxon>
        <taxon>Vitrellaceae</taxon>
        <taxon>Vitrella</taxon>
    </lineage>
</organism>
<dbReference type="Proteomes" id="UP000041254">
    <property type="component" value="Unassembled WGS sequence"/>
</dbReference>
<feature type="domain" description="UBC core" evidence="7">
    <location>
        <begin position="1177"/>
        <end position="1350"/>
    </location>
</feature>
<reference evidence="8 9" key="1">
    <citation type="submission" date="2014-11" db="EMBL/GenBank/DDBJ databases">
        <authorList>
            <person name="Zhu J."/>
            <person name="Qi W."/>
            <person name="Song R."/>
        </authorList>
    </citation>
    <scope>NUCLEOTIDE SEQUENCE [LARGE SCALE GENOMIC DNA]</scope>
</reference>
<accession>A0A0G4G8K4</accession>
<proteinExistence type="predicted"/>
<dbReference type="SUPFAM" id="SSF56399">
    <property type="entry name" value="ADP-ribosylation"/>
    <property type="match status" value="1"/>
</dbReference>
<keyword evidence="1" id="KW-0328">Glycosyltransferase</keyword>
<dbReference type="PANTHER" id="PTHR21328">
    <property type="entry name" value="POLY ADP-RIBOSE POLYMERASE FAMILY, MEMBER PARP"/>
    <property type="match status" value="1"/>
</dbReference>
<evidence type="ECO:0000256" key="5">
    <source>
        <dbReference type="SAM" id="MobiDB-lite"/>
    </source>
</evidence>
<dbReference type="SUPFAM" id="SSF46934">
    <property type="entry name" value="UBA-like"/>
    <property type="match status" value="1"/>
</dbReference>
<feature type="region of interest" description="Disordered" evidence="5">
    <location>
        <begin position="1035"/>
        <end position="1142"/>
    </location>
</feature>
<dbReference type="InParanoid" id="A0A0G4G8K4"/>
<evidence type="ECO:0000259" key="6">
    <source>
        <dbReference type="PROSITE" id="PS50030"/>
    </source>
</evidence>
<evidence type="ECO:0000259" key="7">
    <source>
        <dbReference type="PROSITE" id="PS50127"/>
    </source>
</evidence>
<feature type="region of interest" description="Disordered" evidence="5">
    <location>
        <begin position="560"/>
        <end position="631"/>
    </location>
</feature>
<feature type="compositionally biased region" description="Basic and acidic residues" evidence="5">
    <location>
        <begin position="1128"/>
        <end position="1142"/>
    </location>
</feature>
<evidence type="ECO:0000256" key="3">
    <source>
        <dbReference type="ARBA" id="ARBA00022695"/>
    </source>
</evidence>
<dbReference type="SMART" id="SM00212">
    <property type="entry name" value="UBCc"/>
    <property type="match status" value="1"/>
</dbReference>
<dbReference type="PROSITE" id="PS50030">
    <property type="entry name" value="UBA"/>
    <property type="match status" value="1"/>
</dbReference>
<dbReference type="GO" id="GO:0016779">
    <property type="term" value="F:nucleotidyltransferase activity"/>
    <property type="evidence" value="ECO:0007669"/>
    <property type="project" value="UniProtKB-KW"/>
</dbReference>
<dbReference type="Pfam" id="PF00179">
    <property type="entry name" value="UQ_con"/>
    <property type="match status" value="1"/>
</dbReference>
<sequence length="1350" mass="149724">MSSEADWALRDLERWAKSKGIHTLEVLEVNIDGSAQNSQPSSVKIRLDNVRVDIIGLQGGMLINVIDDHSSELETMVKACSSRAMEGRYTVRQAFEDLLTEYKATLMASPDGIRQRFDAWRQANLSKLGDRADHTAFIRFDSHDNAATVEFLGWRVSLVETENTYFVSSFAESSEENINEWINRSCEYAFQEASGRTFEQILDYLLKHAPHCLLDGEGDAAMHDDDYGEDDGDQLHFSTNFQTWAVQKRIPVGSPLQNEIEKRVREPFGGVDAIREAFICKEVESGRRKCCTKYGAGKVEIGCLPELGFVQLAIDLAGMETDAATLSLIGIPANTPVVCSFLFSQGAMKARSFTDAFRDFNASDHFFVWQNKLYGTEAAEVGGDSSPRVGGVGSKEQKGYGTSHIIPKVMTITITSHQDHINQQIAFIFKGFIKEYIPKSSWRPPLPPQASSTGKRRIDHDNTTTASMDVDPKPAPPKPHAANHQQHHSPLAHKPLKSIRTNGMADHHAQQHAGHSGAEKTLCDMGFDIAMVRNALAAAQGNVETAAAFLLGDEQPAQVAHSDGAAASAASGAANQHHQQQQQRNGRQKVGTSSSSSSSRVRGVFGGLFGGRGWGGGGGKGDAGDGGGDGGEDYDGTGDVLMYHHRGDAVNFFSDFVEHIGKFFANIHKYCVICFNPHADVLCRKLFPCNNELCIFSYEEFVATVYAELQDDKDLVDLHLFLAGCACNSQDTYVEPFPPHFLKRHEIRTRSGIYDNPNALKSGTARAGYAYGGGQPQNNPDSNKDLYKMKRCFQKLPSVKELAACSSEEAIISLLRREGSDEDEPGEASDPMLPYKLVQFVLATNRMIIRRIDNTPEAIPGLSNVMQLAVYKNAPEREDAFAQLRAASGRGSAFAFHGSPAHKWYSIMRNGIRNLSNTALMTAGAAHGAGVYLSKNKELSLSYCQGAGTTVYNKSKARSRLVLGVYEYINDDSCRKDTGHQIVTVQNDKALLMRFMLIWESSSAPASGGYYGGRGEYGSLTIEQAKTAWDKFQERMQREDRERQQQESVATLDLSFVHKPIDEDLQPKRNISGDRRSARPPDPVPPCEFERDRPCPSPDAMDEDDQVAEDDQFEFEDDDNDMPLIDNDFARPAETQHDKEQRLKKQLEEQELDKRMEQIENRMEESGTLTADKASSAATRTLMKEFRSLMRLSLTKDKDGSESSTGFEVTLVRENMYHWQVKLTADGFPNDAPLKKDLLTFAEKTKKEAAVVMDVLFPGNFPFAPPFIRVIRPRFVFHTGHITVGGSICMELLTPSGWRPTYSIESVLIQIKSEVIEGGGRIDFNHCGDYTDAEARAAYDRVARQHGWIK</sequence>
<evidence type="ECO:0000256" key="4">
    <source>
        <dbReference type="ARBA" id="ARBA00023027"/>
    </source>
</evidence>
<evidence type="ECO:0000313" key="9">
    <source>
        <dbReference type="Proteomes" id="UP000041254"/>
    </source>
</evidence>
<dbReference type="STRING" id="1169540.A0A0G4G8K4"/>
<keyword evidence="3" id="KW-0548">Nucleotidyltransferase</keyword>
<feature type="region of interest" description="Disordered" evidence="5">
    <location>
        <begin position="440"/>
        <end position="490"/>
    </location>
</feature>
<dbReference type="Pfam" id="PF00627">
    <property type="entry name" value="UBA"/>
    <property type="match status" value="1"/>
</dbReference>
<name>A0A0G4G8K4_VITBC</name>
<dbReference type="OrthoDB" id="435737at2759"/>
<dbReference type="InterPro" id="IPR015940">
    <property type="entry name" value="UBA"/>
</dbReference>
<gene>
    <name evidence="8" type="ORF">Vbra_9728</name>
</gene>
<dbReference type="Gene3D" id="1.10.8.10">
    <property type="entry name" value="DNA helicase RuvA subunit, C-terminal domain"/>
    <property type="match status" value="1"/>
</dbReference>
<feature type="compositionally biased region" description="Acidic residues" evidence="5">
    <location>
        <begin position="1100"/>
        <end position="1121"/>
    </location>
</feature>
<feature type="compositionally biased region" description="Low complexity" evidence="5">
    <location>
        <begin position="565"/>
        <end position="585"/>
    </location>
</feature>
<dbReference type="PROSITE" id="PS50127">
    <property type="entry name" value="UBC_2"/>
    <property type="match status" value="1"/>
</dbReference>
<dbReference type="EMBL" id="CDMY01000587">
    <property type="protein sequence ID" value="CEM24691.1"/>
    <property type="molecule type" value="Genomic_DNA"/>
</dbReference>
<dbReference type="Gene3D" id="3.90.228.10">
    <property type="match status" value="1"/>
</dbReference>
<keyword evidence="4" id="KW-0520">NAD</keyword>
<dbReference type="InterPro" id="IPR051838">
    <property type="entry name" value="ARTD_PARP"/>
</dbReference>
<dbReference type="CDD" id="cd23802">
    <property type="entry name" value="UBCc_UBE2Q"/>
    <property type="match status" value="1"/>
</dbReference>
<protein>
    <recommendedName>
        <fullName evidence="10">PARP</fullName>
    </recommendedName>
</protein>
<feature type="compositionally biased region" description="Gly residues" evidence="5">
    <location>
        <begin position="604"/>
        <end position="629"/>
    </location>
</feature>
<dbReference type="InterPro" id="IPR000608">
    <property type="entry name" value="UBC"/>
</dbReference>
<evidence type="ECO:0000256" key="1">
    <source>
        <dbReference type="ARBA" id="ARBA00022676"/>
    </source>
</evidence>
<dbReference type="SUPFAM" id="SSF54495">
    <property type="entry name" value="UBC-like"/>
    <property type="match status" value="1"/>
</dbReference>
<evidence type="ECO:0008006" key="10">
    <source>
        <dbReference type="Google" id="ProtNLM"/>
    </source>
</evidence>
<feature type="compositionally biased region" description="Basic and acidic residues" evidence="5">
    <location>
        <begin position="1035"/>
        <end position="1045"/>
    </location>
</feature>
<feature type="compositionally biased region" description="Basic and acidic residues" evidence="5">
    <location>
        <begin position="1059"/>
        <end position="1079"/>
    </location>
</feature>
<dbReference type="VEuPathDB" id="CryptoDB:Vbra_9728"/>